<comment type="caution">
    <text evidence="1">The sequence shown here is derived from an EMBL/GenBank/DDBJ whole genome shotgun (WGS) entry which is preliminary data.</text>
</comment>
<dbReference type="InParanoid" id="A0A409WRP8"/>
<keyword evidence="2" id="KW-1185">Reference proteome</keyword>
<organism evidence="1 2">
    <name type="scientific">Panaeolus cyanescens</name>
    <dbReference type="NCBI Taxonomy" id="181874"/>
    <lineage>
        <taxon>Eukaryota</taxon>
        <taxon>Fungi</taxon>
        <taxon>Dikarya</taxon>
        <taxon>Basidiomycota</taxon>
        <taxon>Agaricomycotina</taxon>
        <taxon>Agaricomycetes</taxon>
        <taxon>Agaricomycetidae</taxon>
        <taxon>Agaricales</taxon>
        <taxon>Agaricineae</taxon>
        <taxon>Galeropsidaceae</taxon>
        <taxon>Panaeolus</taxon>
    </lineage>
</organism>
<accession>A0A409WRP8</accession>
<dbReference type="AlphaFoldDB" id="A0A409WRP8"/>
<protein>
    <submittedName>
        <fullName evidence="1">Uncharacterized protein</fullName>
    </submittedName>
</protein>
<feature type="non-terminal residue" evidence="1">
    <location>
        <position position="561"/>
    </location>
</feature>
<dbReference type="OrthoDB" id="3025211at2759"/>
<proteinExistence type="predicted"/>
<reference evidence="1 2" key="1">
    <citation type="journal article" date="2018" name="Evol. Lett.">
        <title>Horizontal gene cluster transfer increased hallucinogenic mushroom diversity.</title>
        <authorList>
            <person name="Reynolds H.T."/>
            <person name="Vijayakumar V."/>
            <person name="Gluck-Thaler E."/>
            <person name="Korotkin H.B."/>
            <person name="Matheny P.B."/>
            <person name="Slot J.C."/>
        </authorList>
    </citation>
    <scope>NUCLEOTIDE SEQUENCE [LARGE SCALE GENOMIC DNA]</scope>
    <source>
        <strain evidence="1 2">2629</strain>
    </source>
</reference>
<dbReference type="Proteomes" id="UP000284842">
    <property type="component" value="Unassembled WGS sequence"/>
</dbReference>
<dbReference type="EMBL" id="NHTK01005302">
    <property type="protein sequence ID" value="PPQ81188.1"/>
    <property type="molecule type" value="Genomic_DNA"/>
</dbReference>
<sequence length="561" mass="63848">MPEFAVVHRITHEMNNPPHKVKSRLRNKEADSRFHMIGQVRIHLNGCANEEGKRPTISLHKCSEGELFQNMGAPLKAGDKGLRPECTVCVPDYPQQGPDSNTGVNDMNTTSTTSTPGAYINDLNISGRLMPVVQRGKEIAFAIGLYVFRICLSLEGHGFWLPTEMYQDILKAGTVRSTGHTMYRIPQQHWRGPPGVLGRIRIIFSFECEKYTWIFADHTAAMTIHVKACRAAASVEDMAVGTKLWSRLWSKSHGPSLVDEREEAEKVLENWRLASVKTLLDKSIFLAVKNTQSVFNGYGAQETTDMLFQALIMPVMPTYAVCSYRPTWERFKKAVFEYQEERVRIMEAKTVQTKLTYISGDDPFRFLTGAHQHFAGHVTVFRRAWVKVSKHQLEEAKQLGLFNWHGSMLNTGRAVVEKNQMEAYNAFQARRGLPHYQRKAGTAQEDRNGFVLVRNRELTVRNAWKGVKTVKSYSPFCARFHASWWSSDQAPQFVKKDLLQLHNVTTVGPYSFRVFVSANWTISTVQKPPSAKGLKINKKALIGRRRVTGFIRPRTMEISKR</sequence>
<gene>
    <name evidence="1" type="ORF">CVT24_009465</name>
</gene>
<name>A0A409WRP8_9AGAR</name>
<evidence type="ECO:0000313" key="2">
    <source>
        <dbReference type="Proteomes" id="UP000284842"/>
    </source>
</evidence>
<evidence type="ECO:0000313" key="1">
    <source>
        <dbReference type="EMBL" id="PPQ81188.1"/>
    </source>
</evidence>